<reference evidence="3" key="1">
    <citation type="submission" date="2017-01" db="EMBL/GenBank/DDBJ databases">
        <authorList>
            <person name="Wang Y."/>
            <person name="White M."/>
            <person name="Kvist S."/>
            <person name="Moncalvo J.-M."/>
        </authorList>
    </citation>
    <scope>NUCLEOTIDE SEQUENCE [LARGE SCALE GENOMIC DNA]</scope>
    <source>
        <strain evidence="3">ID-206-W2</strain>
    </source>
</reference>
<keyword evidence="2" id="KW-0689">Ribosomal protein</keyword>
<dbReference type="GO" id="GO:0003735">
    <property type="term" value="F:structural constituent of ribosome"/>
    <property type="evidence" value="ECO:0007669"/>
    <property type="project" value="TreeGrafter"/>
</dbReference>
<protein>
    <submittedName>
        <fullName evidence="2">37S ribosomal protein S35, mitochondrial</fullName>
    </submittedName>
</protein>
<dbReference type="PANTHER" id="PTHR28158">
    <property type="entry name" value="37S RIBOSOMAL PROTEIN S35, MITOCHONDRIAL"/>
    <property type="match status" value="1"/>
</dbReference>
<dbReference type="InterPro" id="IPR019374">
    <property type="entry name" value="Ribosomal_mS22"/>
</dbReference>
<evidence type="ECO:0000313" key="2">
    <source>
        <dbReference type="EMBL" id="OMJ07425.1"/>
    </source>
</evidence>
<dbReference type="InterPro" id="IPR021036">
    <property type="entry name" value="Ribosomal_mS45"/>
</dbReference>
<dbReference type="EMBL" id="LSSM01007656">
    <property type="protein sequence ID" value="OMJ07425.1"/>
    <property type="molecule type" value="Genomic_DNA"/>
</dbReference>
<gene>
    <name evidence="2" type="ORF">AYI69_g11458</name>
</gene>
<keyword evidence="2" id="KW-0687">Ribonucleoprotein</keyword>
<organism evidence="2 3">
    <name type="scientific">Smittium culicis</name>
    <dbReference type="NCBI Taxonomy" id="133412"/>
    <lineage>
        <taxon>Eukaryota</taxon>
        <taxon>Fungi</taxon>
        <taxon>Fungi incertae sedis</taxon>
        <taxon>Zoopagomycota</taxon>
        <taxon>Kickxellomycotina</taxon>
        <taxon>Harpellomycetes</taxon>
        <taxon>Harpellales</taxon>
        <taxon>Legeriomycetaceae</taxon>
        <taxon>Smittium</taxon>
    </lineage>
</organism>
<dbReference type="GO" id="GO:0005763">
    <property type="term" value="C:mitochondrial small ribosomal subunit"/>
    <property type="evidence" value="ECO:0007669"/>
    <property type="project" value="TreeGrafter"/>
</dbReference>
<feature type="compositionally biased region" description="Basic and acidic residues" evidence="1">
    <location>
        <begin position="291"/>
        <end position="310"/>
    </location>
</feature>
<accession>A0A1R1WYH6</accession>
<dbReference type="GO" id="GO:0032543">
    <property type="term" value="P:mitochondrial translation"/>
    <property type="evidence" value="ECO:0007669"/>
    <property type="project" value="TreeGrafter"/>
</dbReference>
<proteinExistence type="predicted"/>
<evidence type="ECO:0000313" key="3">
    <source>
        <dbReference type="Proteomes" id="UP000187429"/>
    </source>
</evidence>
<dbReference type="Pfam" id="PF12298">
    <property type="entry name" value="Bot1p"/>
    <property type="match status" value="1"/>
</dbReference>
<name>A0A1R1WYH6_9FUNG</name>
<evidence type="ECO:0000256" key="1">
    <source>
        <dbReference type="SAM" id="MobiDB-lite"/>
    </source>
</evidence>
<dbReference type="Pfam" id="PF10245">
    <property type="entry name" value="MRP-S22"/>
    <property type="match status" value="1"/>
</dbReference>
<dbReference type="PANTHER" id="PTHR28158:SF1">
    <property type="entry name" value="SMALL RIBOSOMAL SUBUNIT PROTEIN MS45"/>
    <property type="match status" value="1"/>
</dbReference>
<dbReference type="AlphaFoldDB" id="A0A1R1WYH6"/>
<sequence length="367" mass="41546">MSVRHLFSRISIRPRFSLVAYNCKTGYLKYSTEKVVDAKDQPSENVADISEGKAMDSEVITDEELFGEELDPQKIALKQALFWLNGEGSKYKDMVEGSTNYVGGRIPFPMNPYFRPKPPLADKLKSEIYAKYLKDPRKNTPRFLGRMFKISIKRVEAILKLKAIEAQNESEGITLQTKFQAGMESILGVNNPTTFKFSEPISIPAVELDAPRFKVVGETESFTAEDAAKELNREPFSSIYDQVNKDKFYEISYPGLKEKFAPRDPRKSLSSKAASAKKADGSERTGNSASDKVDESDKQAPGRKVLDRNPKLGNKRFNFVFTDTSKKTSSRDRLVLVRYRNGTLVNADKAERQKRINQVWSNMNYVA</sequence>
<comment type="caution">
    <text evidence="2">The sequence shown here is derived from an EMBL/GenBank/DDBJ whole genome shotgun (WGS) entry which is preliminary data.</text>
</comment>
<dbReference type="Proteomes" id="UP000187429">
    <property type="component" value="Unassembled WGS sequence"/>
</dbReference>
<keyword evidence="3" id="KW-1185">Reference proteome</keyword>
<dbReference type="OrthoDB" id="10052321at2759"/>
<feature type="region of interest" description="Disordered" evidence="1">
    <location>
        <begin position="260"/>
        <end position="310"/>
    </location>
</feature>